<feature type="transmembrane region" description="Helical" evidence="7">
    <location>
        <begin position="106"/>
        <end position="129"/>
    </location>
</feature>
<dbReference type="NCBIfam" id="TIGR00765">
    <property type="entry name" value="yihY_not_rbn"/>
    <property type="match status" value="1"/>
</dbReference>
<evidence type="ECO:0000256" key="3">
    <source>
        <dbReference type="ARBA" id="ARBA00022692"/>
    </source>
</evidence>
<evidence type="ECO:0000256" key="5">
    <source>
        <dbReference type="ARBA" id="ARBA00023136"/>
    </source>
</evidence>
<organism evidence="8 9">
    <name type="scientific">Sporocytophaga myxococcoides</name>
    <dbReference type="NCBI Taxonomy" id="153721"/>
    <lineage>
        <taxon>Bacteria</taxon>
        <taxon>Pseudomonadati</taxon>
        <taxon>Bacteroidota</taxon>
        <taxon>Cytophagia</taxon>
        <taxon>Cytophagales</taxon>
        <taxon>Cytophagaceae</taxon>
        <taxon>Sporocytophaga</taxon>
    </lineage>
</organism>
<evidence type="ECO:0000256" key="7">
    <source>
        <dbReference type="SAM" id="Phobius"/>
    </source>
</evidence>
<evidence type="ECO:0000256" key="6">
    <source>
        <dbReference type="SAM" id="MobiDB-lite"/>
    </source>
</evidence>
<keyword evidence="2" id="KW-1003">Cell membrane</keyword>
<dbReference type="PANTHER" id="PTHR30213">
    <property type="entry name" value="INNER MEMBRANE PROTEIN YHJD"/>
    <property type="match status" value="1"/>
</dbReference>
<dbReference type="eggNOG" id="COG1295">
    <property type="taxonomic scope" value="Bacteria"/>
</dbReference>
<dbReference type="STRING" id="153721.MYP_837"/>
<dbReference type="EMBL" id="BBLT01000001">
    <property type="protein sequence ID" value="GAL83610.1"/>
    <property type="molecule type" value="Genomic_DNA"/>
</dbReference>
<gene>
    <name evidence="8" type="ORF">MYP_837</name>
</gene>
<keyword evidence="3 7" id="KW-0812">Transmembrane</keyword>
<evidence type="ECO:0000256" key="2">
    <source>
        <dbReference type="ARBA" id="ARBA00022475"/>
    </source>
</evidence>
<feature type="transmembrane region" description="Helical" evidence="7">
    <location>
        <begin position="37"/>
        <end position="66"/>
    </location>
</feature>
<dbReference type="GO" id="GO:0005886">
    <property type="term" value="C:plasma membrane"/>
    <property type="evidence" value="ECO:0007669"/>
    <property type="project" value="UniProtKB-SubCell"/>
</dbReference>
<feature type="transmembrane region" description="Helical" evidence="7">
    <location>
        <begin position="188"/>
        <end position="211"/>
    </location>
</feature>
<dbReference type="RefSeq" id="WP_081990385.1">
    <property type="nucleotide sequence ID" value="NZ_BBLT01000001.1"/>
</dbReference>
<proteinExistence type="predicted"/>
<dbReference type="Proteomes" id="UP000030185">
    <property type="component" value="Unassembled WGS sequence"/>
</dbReference>
<keyword evidence="9" id="KW-1185">Reference proteome</keyword>
<dbReference type="InterPro" id="IPR017039">
    <property type="entry name" value="Virul_fac_BrkB"/>
</dbReference>
<keyword evidence="4 7" id="KW-1133">Transmembrane helix</keyword>
<dbReference type="PIRSF" id="PIRSF035875">
    <property type="entry name" value="RNase_BN"/>
    <property type="match status" value="1"/>
</dbReference>
<feature type="region of interest" description="Disordered" evidence="6">
    <location>
        <begin position="314"/>
        <end position="344"/>
    </location>
</feature>
<accession>A0A098L9K5</accession>
<keyword evidence="5 7" id="KW-0472">Membrane</keyword>
<dbReference type="OrthoDB" id="977385at2"/>
<feature type="transmembrane region" description="Helical" evidence="7">
    <location>
        <begin position="223"/>
        <end position="245"/>
    </location>
</feature>
<evidence type="ECO:0000313" key="9">
    <source>
        <dbReference type="Proteomes" id="UP000030185"/>
    </source>
</evidence>
<feature type="compositionally biased region" description="Acidic residues" evidence="6">
    <location>
        <begin position="317"/>
        <end position="326"/>
    </location>
</feature>
<protein>
    <submittedName>
        <fullName evidence="8">Uncharacterized protein</fullName>
    </submittedName>
</protein>
<sequence length="367" mass="40561">MDSRNKGTMADRPKEIPARGWKDIFLRVKDEFTNDHISIVAAGVAFYFFLALFPLMSAMVAIYGLAFDAAQVEQQLSQLSAVMPPQAQDIIGPQLHKIVSAPQQGLGLALIFSILLSLWSANAGTKALFDGINIAYNENEERNFFKLNGITLAVTLGGILVGLVAAALVIGFPAIIDRLGLPSTVSDILSLARWPLLFAFIVVSLSVIYKIAPDRNNPKFKWVSWGACIAAALWIGASLLFSLYINNFGNYDATYGAIAAVIILMLWFQITSICVLLGAEINSEMEHQTAKDTTVGEPEPLGQRRGYHADRLAAGTEEADEKDIPDEEKVRHRTKRTETKNRDSLKLERWIRNRELKAKNRNPGDED</sequence>
<dbReference type="Pfam" id="PF03631">
    <property type="entry name" value="Virul_fac_BrkB"/>
    <property type="match status" value="1"/>
</dbReference>
<feature type="transmembrane region" description="Helical" evidence="7">
    <location>
        <begin position="150"/>
        <end position="176"/>
    </location>
</feature>
<evidence type="ECO:0000256" key="1">
    <source>
        <dbReference type="ARBA" id="ARBA00004651"/>
    </source>
</evidence>
<feature type="transmembrane region" description="Helical" evidence="7">
    <location>
        <begin position="257"/>
        <end position="279"/>
    </location>
</feature>
<name>A0A098L9K5_9BACT</name>
<reference evidence="8 9" key="1">
    <citation type="submission" date="2014-09" db="EMBL/GenBank/DDBJ databases">
        <title>Sporocytophaga myxococcoides PG-01 genome sequencing.</title>
        <authorList>
            <person name="Liu L."/>
            <person name="Gao P.J."/>
            <person name="Chen G.J."/>
            <person name="Wang L.S."/>
        </authorList>
    </citation>
    <scope>NUCLEOTIDE SEQUENCE [LARGE SCALE GENOMIC DNA]</scope>
    <source>
        <strain evidence="8 9">PG-01</strain>
    </source>
</reference>
<comment type="subcellular location">
    <subcellularLocation>
        <location evidence="1">Cell membrane</location>
        <topology evidence="1">Multi-pass membrane protein</topology>
    </subcellularLocation>
</comment>
<dbReference type="AlphaFoldDB" id="A0A098L9K5"/>
<dbReference type="PANTHER" id="PTHR30213:SF0">
    <property type="entry name" value="UPF0761 MEMBRANE PROTEIN YIHY"/>
    <property type="match status" value="1"/>
</dbReference>
<evidence type="ECO:0000313" key="8">
    <source>
        <dbReference type="EMBL" id="GAL83610.1"/>
    </source>
</evidence>
<comment type="caution">
    <text evidence="8">The sequence shown here is derived from an EMBL/GenBank/DDBJ whole genome shotgun (WGS) entry which is preliminary data.</text>
</comment>
<evidence type="ECO:0000256" key="4">
    <source>
        <dbReference type="ARBA" id="ARBA00022989"/>
    </source>
</evidence>